<dbReference type="Pfam" id="PF13499">
    <property type="entry name" value="EF-hand_7"/>
    <property type="match status" value="1"/>
</dbReference>
<dbReference type="Gene3D" id="1.10.238.220">
    <property type="match status" value="1"/>
</dbReference>
<proteinExistence type="predicted"/>
<dbReference type="EnsemblMetazoa" id="OVOC4587.1">
    <property type="protein sequence ID" value="OVOC4587.1"/>
    <property type="gene ID" value="WBGene00241396"/>
</dbReference>
<keyword evidence="1" id="KW-0479">Metal-binding</keyword>
<evidence type="ECO:0000313" key="5">
    <source>
        <dbReference type="Proteomes" id="UP000024404"/>
    </source>
</evidence>
<accession>A0A8R1TUT7</accession>
<reference evidence="5" key="1">
    <citation type="submission" date="2013-10" db="EMBL/GenBank/DDBJ databases">
        <title>Genome sequencing of Onchocerca volvulus.</title>
        <authorList>
            <person name="Cotton J."/>
            <person name="Tsai J."/>
            <person name="Stanley E."/>
            <person name="Tracey A."/>
            <person name="Holroyd N."/>
            <person name="Lustigman S."/>
            <person name="Berriman M."/>
        </authorList>
    </citation>
    <scope>NUCLEOTIDE SEQUENCE</scope>
</reference>
<sequence>MTDGTIAISYKERHAPYTSTSKLKELRPHQDVMQVTADDGNNNDSFVMNLSRLSEKIGDKSYIRGITTTQENNATALLPPVSPLHFPMQISKHDLTDVVSSTIPLQLSALTARKNRHSQGSSFDEPEMSAANNEIGMENNEHLNVLPSVTFTTSKNPGKDIIYNDQHQLIMDHISKVFENTVSPDVSNDKNEAANISPLHLNPDIFTKLLEAPRKFKWFENFEQEQENVWNCSRQVPSSPSCLNYDKNPYVISPDGNTHEKVLGRKKKEALQLMGLQIWDDDVLQDNQELMNSASEDPSNDVILDDPNDSDISWLIPSYVSVQLKFSRQIQNPNYDKCSHFISQIVNTYDKTESSKASTPERIEDERNESFFEAFLPSDLNSSTLHEADTLDETDSSSSNIPRFHYPYGIPINGKESCNNLDAVKKLFHKYNNQVNLSHMKKICSASGLCPLWKRPLYNCILTSVSNFITFNEFASWWKKFDENARDEASRFVYILTNGNRNFLTANDFEALIQDLIETVPSLYFLNEAVAFHQAYIKTAITMLERADINEEREFFSYEHFYVIYYNFHYLDKCEKHYLTPIDLSFYSNGALTNLVVQRIFSGAVSLNSSMKQTMDYTAFVNFLLAEIDKCHPKSIEYWFRIMDLNGDGRISFDEMKQFYNEIVVNVIRMDMDVITFSNLINKLNDMISPHSSTYFTLSDFKRFPSLARYFFNTFVNWIKHIAQENSFPDKRNEIDRPFNDWNRFCKLEYEIFVANLLDDD</sequence>
<feature type="domain" description="EF-hand" evidence="3">
    <location>
        <begin position="631"/>
        <end position="666"/>
    </location>
</feature>
<dbReference type="Gene3D" id="1.10.238.10">
    <property type="entry name" value="EF-hand"/>
    <property type="match status" value="1"/>
</dbReference>
<dbReference type="InterPro" id="IPR041534">
    <property type="entry name" value="EF-hand_13"/>
</dbReference>
<dbReference type="GO" id="GO:0019888">
    <property type="term" value="F:protein phosphatase regulator activity"/>
    <property type="evidence" value="ECO:0007669"/>
    <property type="project" value="TreeGrafter"/>
</dbReference>
<dbReference type="PROSITE" id="PS00018">
    <property type="entry name" value="EF_HAND_1"/>
    <property type="match status" value="1"/>
</dbReference>
<dbReference type="PANTHER" id="PTHR14095">
    <property type="entry name" value="PHOSPHATASE 2A REGULATORY SUBUNIT-RELATED"/>
    <property type="match status" value="1"/>
</dbReference>
<dbReference type="AlphaFoldDB" id="A0A8R1TUT7"/>
<dbReference type="EMBL" id="CMVM020000142">
    <property type="status" value="NOT_ANNOTATED_CDS"/>
    <property type="molecule type" value="Genomic_DNA"/>
</dbReference>
<dbReference type="Pfam" id="PF17958">
    <property type="entry name" value="EF-hand_13"/>
    <property type="match status" value="1"/>
</dbReference>
<dbReference type="PROSITE" id="PS50222">
    <property type="entry name" value="EF_HAND_2"/>
    <property type="match status" value="1"/>
</dbReference>
<evidence type="ECO:0000259" key="3">
    <source>
        <dbReference type="PROSITE" id="PS50222"/>
    </source>
</evidence>
<dbReference type="GO" id="GO:0000159">
    <property type="term" value="C:protein phosphatase type 2A complex"/>
    <property type="evidence" value="ECO:0007669"/>
    <property type="project" value="TreeGrafter"/>
</dbReference>
<evidence type="ECO:0000256" key="2">
    <source>
        <dbReference type="ARBA" id="ARBA00022837"/>
    </source>
</evidence>
<evidence type="ECO:0000313" key="4">
    <source>
        <dbReference type="EnsemblMetazoa" id="OVOC4587.1"/>
    </source>
</evidence>
<dbReference type="PANTHER" id="PTHR14095:SF0">
    <property type="entry name" value="MIP22305P"/>
    <property type="match status" value="1"/>
</dbReference>
<dbReference type="Gene3D" id="1.10.238.230">
    <property type="match status" value="1"/>
</dbReference>
<evidence type="ECO:0000256" key="1">
    <source>
        <dbReference type="ARBA" id="ARBA00022723"/>
    </source>
</evidence>
<reference evidence="4" key="2">
    <citation type="submission" date="2022-06" db="UniProtKB">
        <authorList>
            <consortium name="EnsemblMetazoa"/>
        </authorList>
    </citation>
    <scope>IDENTIFICATION</scope>
</reference>
<dbReference type="OMA" id="YIAFVNF"/>
<protein>
    <recommendedName>
        <fullName evidence="3">EF-hand domain-containing protein</fullName>
    </recommendedName>
</protein>
<keyword evidence="5" id="KW-1185">Reference proteome</keyword>
<organism evidence="4 5">
    <name type="scientific">Onchocerca volvulus</name>
    <dbReference type="NCBI Taxonomy" id="6282"/>
    <lineage>
        <taxon>Eukaryota</taxon>
        <taxon>Metazoa</taxon>
        <taxon>Ecdysozoa</taxon>
        <taxon>Nematoda</taxon>
        <taxon>Chromadorea</taxon>
        <taxon>Rhabditida</taxon>
        <taxon>Spirurina</taxon>
        <taxon>Spiruromorpha</taxon>
        <taxon>Filarioidea</taxon>
        <taxon>Onchocercidae</taxon>
        <taxon>Onchocerca</taxon>
    </lineage>
</organism>
<dbReference type="InterPro" id="IPR011992">
    <property type="entry name" value="EF-hand-dom_pair"/>
</dbReference>
<name>A0A8R1TUT7_ONCVO</name>
<dbReference type="InterPro" id="IPR002048">
    <property type="entry name" value="EF_hand_dom"/>
</dbReference>
<dbReference type="Proteomes" id="UP000024404">
    <property type="component" value="Unassembled WGS sequence"/>
</dbReference>
<keyword evidence="2" id="KW-0106">Calcium</keyword>
<dbReference type="SMART" id="SM00054">
    <property type="entry name" value="EFh"/>
    <property type="match status" value="1"/>
</dbReference>
<dbReference type="GO" id="GO:0005509">
    <property type="term" value="F:calcium ion binding"/>
    <property type="evidence" value="ECO:0007669"/>
    <property type="project" value="InterPro"/>
</dbReference>
<dbReference type="InterPro" id="IPR018247">
    <property type="entry name" value="EF_Hand_1_Ca_BS"/>
</dbReference>
<dbReference type="SUPFAM" id="SSF47473">
    <property type="entry name" value="EF-hand"/>
    <property type="match status" value="2"/>
</dbReference>